<dbReference type="AlphaFoldDB" id="A0A9J6BEG2"/>
<keyword evidence="11 12" id="KW-0407">Ion channel</keyword>
<dbReference type="PANTHER" id="PTHR11690">
    <property type="entry name" value="AMILORIDE-SENSITIVE SODIUM CHANNEL-RELATED"/>
    <property type="match status" value="1"/>
</dbReference>
<evidence type="ECO:0000256" key="1">
    <source>
        <dbReference type="ARBA" id="ARBA00004141"/>
    </source>
</evidence>
<evidence type="ECO:0000256" key="6">
    <source>
        <dbReference type="ARBA" id="ARBA00022989"/>
    </source>
</evidence>
<keyword evidence="15" id="KW-1185">Reference proteome</keyword>
<keyword evidence="9 13" id="KW-0472">Membrane</keyword>
<keyword evidence="10 12" id="KW-0739">Sodium transport</keyword>
<dbReference type="OrthoDB" id="6502088at2759"/>
<sequence>MLKVTIKKFFSESSVHGFQYLTKEKVHLIEKIFWFIAIIFSCICSGILIYQIGVKVQEDLTVTYTSDIAVSVTDIPFPAITYCFELDQMTWDKNFSVIKQNLLNNNFPLTNLTMKDLKVLQAISLVISDNFLNKLNESLPEISTKNLIKLIKHRSIDFDDLIVRPEFGSLWGVHFAYILGPDGFCQNFNIVPSEKLYKNLHEKSGHFNYTRNFYQNSRIQRFDSAPRDPIYHNVTYPMHVPIHDGMLSLFLSHWFNDRKSTMTGHVDKIKEYLFRTPKIFIHNPFEVYTKESLKFFSNWRQRLNFYIEPKQTLIDETLMNYSPDIRQCYFQNQSEDDTSKNERTLRFFQVYTKANCRHECEINKTLETCGCVQFFMIHENSTRICNISDFNCYNRIETEMKSKDECKCYPYCGEIVYNVQRTVTDIVKKRKFSLKNPFTSVIYLRRDNYHSYTHVGFREPYFYPYILKRQFTELDFVSYIGGALGLFLGFSILSFVEIFYYFTIRIAFEFIRSKKKVSNMAITENSRKENELNFYLANSSIHGMNQIGMQNRNILEKILWFVFLISAIPFPAITINHEIMINSRLVTAFYYEPHKTERFIKTKEFLWATPPAVLCDFETIINLFPENRTKQIKNWVQMLDNYYTYKKWFINQTATWKRNFKPEFLRVLTRRGFGFAFNMLEPTKLFRESVSLDFLKIRNLTVKNPSNLTHNTMQYQNYPISGTSRDKFKITLVNNKQALYYDLCKPLKFSVHSPYELPADDLDSTTSQSAISQFYYGQDLEIIITPEVIKTDPELKAFDYKRRNCYFDDERKLTMFKIYTRQNCIQECFSNFLLQHNQTKCIGFYQIRNETNLICHYSLIRTVQFLFKEFSLERNLLWKNVQGEIPYLKTCECLDRCDEVKYNIEIIERRFKNKSEIDTVKLDFYFRDETFLALIRRRSITFDEFLGQAGGLLGLFAGISFLSILELFYFISLRKITNIIKFLKNV</sequence>
<keyword evidence="7" id="KW-0915">Sodium</keyword>
<proteinExistence type="inferred from homology"/>
<evidence type="ECO:0000256" key="9">
    <source>
        <dbReference type="ARBA" id="ARBA00023136"/>
    </source>
</evidence>
<evidence type="ECO:0000313" key="15">
    <source>
        <dbReference type="Proteomes" id="UP001107558"/>
    </source>
</evidence>
<dbReference type="Gene3D" id="1.10.287.820">
    <property type="entry name" value="Acid-sensing ion channel domain"/>
    <property type="match status" value="1"/>
</dbReference>
<dbReference type="Gene3D" id="1.10.287.770">
    <property type="entry name" value="YojJ-like"/>
    <property type="match status" value="2"/>
</dbReference>
<evidence type="ECO:0000256" key="12">
    <source>
        <dbReference type="RuleBase" id="RU000679"/>
    </source>
</evidence>
<evidence type="ECO:0000256" key="3">
    <source>
        <dbReference type="ARBA" id="ARBA00022448"/>
    </source>
</evidence>
<comment type="subcellular location">
    <subcellularLocation>
        <location evidence="1">Membrane</location>
        <topology evidence="1">Multi-pass membrane protein</topology>
    </subcellularLocation>
</comment>
<dbReference type="InterPro" id="IPR001873">
    <property type="entry name" value="ENaC"/>
</dbReference>
<evidence type="ECO:0000256" key="5">
    <source>
        <dbReference type="ARBA" id="ARBA00022692"/>
    </source>
</evidence>
<keyword evidence="5 12" id="KW-0812">Transmembrane</keyword>
<reference evidence="14" key="1">
    <citation type="submission" date="2021-03" db="EMBL/GenBank/DDBJ databases">
        <title>Chromosome level genome of the anhydrobiotic midge Polypedilum vanderplanki.</title>
        <authorList>
            <person name="Yoshida Y."/>
            <person name="Kikawada T."/>
            <person name="Gusev O."/>
        </authorList>
    </citation>
    <scope>NUCLEOTIDE SEQUENCE</scope>
    <source>
        <strain evidence="14">NIAS01</strain>
        <tissue evidence="14">Whole body or cell culture</tissue>
    </source>
</reference>
<protein>
    <submittedName>
        <fullName evidence="14">Uncharacterized protein</fullName>
    </submittedName>
</protein>
<evidence type="ECO:0000313" key="14">
    <source>
        <dbReference type="EMBL" id="KAG5668268.1"/>
    </source>
</evidence>
<comment type="caution">
    <text evidence="14">The sequence shown here is derived from an EMBL/GenBank/DDBJ whole genome shotgun (WGS) entry which is preliminary data.</text>
</comment>
<keyword evidence="6 13" id="KW-1133">Transmembrane helix</keyword>
<feature type="transmembrane region" description="Helical" evidence="13">
    <location>
        <begin position="558"/>
        <end position="575"/>
    </location>
</feature>
<evidence type="ECO:0000256" key="13">
    <source>
        <dbReference type="SAM" id="Phobius"/>
    </source>
</evidence>
<dbReference type="Proteomes" id="UP001107558">
    <property type="component" value="Chromosome 4"/>
</dbReference>
<comment type="similarity">
    <text evidence="2 12">Belongs to the amiloride-sensitive sodium channel (TC 1.A.6) family.</text>
</comment>
<dbReference type="GO" id="GO:0015280">
    <property type="term" value="F:ligand-gated sodium channel activity"/>
    <property type="evidence" value="ECO:0007669"/>
    <property type="project" value="TreeGrafter"/>
</dbReference>
<gene>
    <name evidence="14" type="ORF">PVAND_016215</name>
</gene>
<feature type="transmembrane region" description="Helical" evidence="13">
    <location>
        <begin position="32"/>
        <end position="53"/>
    </location>
</feature>
<evidence type="ECO:0000256" key="2">
    <source>
        <dbReference type="ARBA" id="ARBA00007193"/>
    </source>
</evidence>
<accession>A0A9J6BEG2</accession>
<evidence type="ECO:0000256" key="8">
    <source>
        <dbReference type="ARBA" id="ARBA00023065"/>
    </source>
</evidence>
<keyword evidence="3 12" id="KW-0813">Transport</keyword>
<feature type="transmembrane region" description="Helical" evidence="13">
    <location>
        <begin position="476"/>
        <end position="502"/>
    </location>
</feature>
<dbReference type="EMBL" id="JADBJN010000004">
    <property type="protein sequence ID" value="KAG5668268.1"/>
    <property type="molecule type" value="Genomic_DNA"/>
</dbReference>
<dbReference type="GO" id="GO:0005886">
    <property type="term" value="C:plasma membrane"/>
    <property type="evidence" value="ECO:0007669"/>
    <property type="project" value="TreeGrafter"/>
</dbReference>
<keyword evidence="8 12" id="KW-0406">Ion transport</keyword>
<dbReference type="PANTHER" id="PTHR11690:SF288">
    <property type="entry name" value="AMILORIDE-SENSITIVE NA+ CHANNEL-RELATED"/>
    <property type="match status" value="1"/>
</dbReference>
<organism evidence="14 15">
    <name type="scientific">Polypedilum vanderplanki</name>
    <name type="common">Sleeping chironomid midge</name>
    <dbReference type="NCBI Taxonomy" id="319348"/>
    <lineage>
        <taxon>Eukaryota</taxon>
        <taxon>Metazoa</taxon>
        <taxon>Ecdysozoa</taxon>
        <taxon>Arthropoda</taxon>
        <taxon>Hexapoda</taxon>
        <taxon>Insecta</taxon>
        <taxon>Pterygota</taxon>
        <taxon>Neoptera</taxon>
        <taxon>Endopterygota</taxon>
        <taxon>Diptera</taxon>
        <taxon>Nematocera</taxon>
        <taxon>Chironomoidea</taxon>
        <taxon>Chironomidae</taxon>
        <taxon>Chironominae</taxon>
        <taxon>Polypedilum</taxon>
        <taxon>Polypedilum</taxon>
    </lineage>
</organism>
<keyword evidence="4 12" id="KW-0894">Sodium channel</keyword>
<name>A0A9J6BEG2_POLVA</name>
<evidence type="ECO:0000256" key="4">
    <source>
        <dbReference type="ARBA" id="ARBA00022461"/>
    </source>
</evidence>
<evidence type="ECO:0000256" key="7">
    <source>
        <dbReference type="ARBA" id="ARBA00023053"/>
    </source>
</evidence>
<evidence type="ECO:0000256" key="10">
    <source>
        <dbReference type="ARBA" id="ARBA00023201"/>
    </source>
</evidence>
<evidence type="ECO:0000256" key="11">
    <source>
        <dbReference type="ARBA" id="ARBA00023303"/>
    </source>
</evidence>
<feature type="transmembrane region" description="Helical" evidence="13">
    <location>
        <begin position="945"/>
        <end position="971"/>
    </location>
</feature>
<dbReference type="Pfam" id="PF00858">
    <property type="entry name" value="ASC"/>
    <property type="match status" value="2"/>
</dbReference>